<dbReference type="EMBL" id="UYWY01024196">
    <property type="protein sequence ID" value="VDM48472.1"/>
    <property type="molecule type" value="Genomic_DNA"/>
</dbReference>
<dbReference type="PANTHER" id="PTHR16166:SF93">
    <property type="entry name" value="INTERMEMBRANE LIPID TRANSFER PROTEIN VPS13"/>
    <property type="match status" value="1"/>
</dbReference>
<evidence type="ECO:0000259" key="2">
    <source>
        <dbReference type="Pfam" id="PF25033"/>
    </source>
</evidence>
<protein>
    <submittedName>
        <fullName evidence="6">SHR-BD domain-containing protein</fullName>
    </submittedName>
</protein>
<dbReference type="Pfam" id="PF25036">
    <property type="entry name" value="VPS13_VAB"/>
    <property type="match status" value="2"/>
</dbReference>
<dbReference type="GO" id="GO:0045053">
    <property type="term" value="P:protein retention in Golgi apparatus"/>
    <property type="evidence" value="ECO:0007669"/>
    <property type="project" value="TreeGrafter"/>
</dbReference>
<keyword evidence="5" id="KW-1185">Reference proteome</keyword>
<dbReference type="Pfam" id="PF25033">
    <property type="entry name" value="VPS13_M"/>
    <property type="match status" value="1"/>
</dbReference>
<dbReference type="AlphaFoldDB" id="A0A183V8T1"/>
<name>A0A183V8T1_TOXCA</name>
<dbReference type="Proteomes" id="UP000050794">
    <property type="component" value="Unassembled WGS sequence"/>
</dbReference>
<gene>
    <name evidence="4" type="ORF">TCNE_LOCUS17151</name>
</gene>
<sequence>MRTQRNCLLQKDGKQYVDVVIKDLQLLSTYLASSKRKEWKYEVLKKVAINFNGAINNADKSNSFKLVIDTVLLKFSPVVVGLACAMSAHFASLKGREDAKAQERPQLLKSSSHYWMKEKVDRDKHWWFNVSNVPQEEFEAVSARTALPDRREEVTINVKSFSLVLETGQKFFTAPVFLVESSFSGVASNWSSLLSADAVLTLQASYFNEMLSAWEPLVEPVEIAEGHWKSWTMGLMVRSHSDEELVASRGARPQGKHSLTIQADCPLEITLTKSLLRLLVDLSLDKAMNGIAPPAESALICSAQYVVRNESGMPLQIVNSSTLELESKQTLAVVNDACYIGLYVPSAAQKPIGINTSCNGEAVRLRLNLKHNSTEKEVNVARAEIQTICLQHPTETDHEWKMVVETKVEDTRHIIILRSILQFENHMSIPIEVYSASDGNFKLCSTIMPSERPVSIPLMSLCDSDCKLKLKPAKAGYDLSKESVCWLKFVDKERYVLRCKSTSEATEMLYVVLVVEETAAKPYNVTEFNDKVEHDLASSEQINLNTASGTRIKFEICYRGDIYSSSNIRFSSKPQNFEVVKFCSKKKKLNLGMRWITEREQMKAQIFASYWFVNNTGKTLKYMAAAITQKPFTEPVLLPLSSRGFFNKKKAKVKIEESQWSNEFTLAAVGTTMRIKCKAADRDYEMSLDVYLSQSGLTKVVCFSPFFLIHNLSPLGVEIGQSGYDEWVKVEPQSVS</sequence>
<evidence type="ECO:0000259" key="3">
    <source>
        <dbReference type="Pfam" id="PF25036"/>
    </source>
</evidence>
<evidence type="ECO:0000313" key="5">
    <source>
        <dbReference type="Proteomes" id="UP000050794"/>
    </source>
</evidence>
<proteinExistence type="inferred from homology"/>
<dbReference type="InterPro" id="IPR026847">
    <property type="entry name" value="VPS13"/>
</dbReference>
<feature type="domain" description="Vacuolar protein sorting-associated protein 13 VPS13 adaptor binding" evidence="3">
    <location>
        <begin position="586"/>
        <end position="734"/>
    </location>
</feature>
<dbReference type="WBParaSite" id="TCNE_0001715201-mRNA-1">
    <property type="protein sequence ID" value="TCNE_0001715201-mRNA-1"/>
    <property type="gene ID" value="TCNE_0001715201"/>
</dbReference>
<evidence type="ECO:0000256" key="1">
    <source>
        <dbReference type="ARBA" id="ARBA00006545"/>
    </source>
</evidence>
<dbReference type="GO" id="GO:0006623">
    <property type="term" value="P:protein targeting to vacuole"/>
    <property type="evidence" value="ECO:0007669"/>
    <property type="project" value="TreeGrafter"/>
</dbReference>
<feature type="domain" description="Vacuolar protein sorting-associated protein 13 VPS13 adaptor binding" evidence="3">
    <location>
        <begin position="374"/>
        <end position="511"/>
    </location>
</feature>
<comment type="similarity">
    <text evidence="1">Belongs to the VPS13 family.</text>
</comment>
<reference evidence="4 5" key="2">
    <citation type="submission" date="2018-11" db="EMBL/GenBank/DDBJ databases">
        <authorList>
            <consortium name="Pathogen Informatics"/>
        </authorList>
    </citation>
    <scope>NUCLEOTIDE SEQUENCE [LARGE SCALE GENOMIC DNA]</scope>
</reference>
<dbReference type="PANTHER" id="PTHR16166">
    <property type="entry name" value="VACUOLAR PROTEIN SORTING-ASSOCIATED PROTEIN VPS13"/>
    <property type="match status" value="1"/>
</dbReference>
<organism evidence="5 6">
    <name type="scientific">Toxocara canis</name>
    <name type="common">Canine roundworm</name>
    <dbReference type="NCBI Taxonomy" id="6265"/>
    <lineage>
        <taxon>Eukaryota</taxon>
        <taxon>Metazoa</taxon>
        <taxon>Ecdysozoa</taxon>
        <taxon>Nematoda</taxon>
        <taxon>Chromadorea</taxon>
        <taxon>Rhabditida</taxon>
        <taxon>Spirurina</taxon>
        <taxon>Ascaridomorpha</taxon>
        <taxon>Ascaridoidea</taxon>
        <taxon>Toxocaridae</taxon>
        <taxon>Toxocara</taxon>
    </lineage>
</organism>
<feature type="domain" description="VPS13-like middle region" evidence="2">
    <location>
        <begin position="15"/>
        <end position="248"/>
    </location>
</feature>
<reference evidence="6" key="1">
    <citation type="submission" date="2016-06" db="UniProtKB">
        <authorList>
            <consortium name="WormBaseParasite"/>
        </authorList>
    </citation>
    <scope>IDENTIFICATION</scope>
</reference>
<dbReference type="InterPro" id="IPR009543">
    <property type="entry name" value="VPS13_VAB"/>
</dbReference>
<evidence type="ECO:0000313" key="6">
    <source>
        <dbReference type="WBParaSite" id="TCNE_0001715201-mRNA-1"/>
    </source>
</evidence>
<accession>A0A183V8T1</accession>
<dbReference type="InterPro" id="IPR056747">
    <property type="entry name" value="VPS13-like_M"/>
</dbReference>
<evidence type="ECO:0000313" key="4">
    <source>
        <dbReference type="EMBL" id="VDM48472.1"/>
    </source>
</evidence>